<feature type="active site" description="Proton acceptor" evidence="1">
    <location>
        <position position="183"/>
    </location>
</feature>
<organism evidence="4 5">
    <name type="scientific">Cylindrospermopsis raciborskii CS-506_A</name>
    <dbReference type="NCBI Taxonomy" id="2585140"/>
    <lineage>
        <taxon>Bacteria</taxon>
        <taxon>Bacillati</taxon>
        <taxon>Cyanobacteriota</taxon>
        <taxon>Cyanophyceae</taxon>
        <taxon>Nostocales</taxon>
        <taxon>Aphanizomenonaceae</taxon>
        <taxon>Cylindrospermopsis</taxon>
    </lineage>
</organism>
<dbReference type="GO" id="GO:0030170">
    <property type="term" value="F:pyridoxal phosphate binding"/>
    <property type="evidence" value="ECO:0007669"/>
    <property type="project" value="TreeGrafter"/>
</dbReference>
<dbReference type="GO" id="GO:0000271">
    <property type="term" value="P:polysaccharide biosynthetic process"/>
    <property type="evidence" value="ECO:0007669"/>
    <property type="project" value="TreeGrafter"/>
</dbReference>
<dbReference type="EMBL" id="VDFG01000336">
    <property type="protein sequence ID" value="MBA4465218.1"/>
    <property type="molecule type" value="Genomic_DNA"/>
</dbReference>
<dbReference type="PANTHER" id="PTHR30244:SF34">
    <property type="entry name" value="DTDP-4-AMINO-4,6-DIDEOXYGALACTOSE TRANSAMINASE"/>
    <property type="match status" value="1"/>
</dbReference>
<sequence>MKPIPVNQPLLDGNEKKYLIECIDTGWISSEGPFVKQLEQNFTARVGRQHGIAVSNGSAALDAAVAALGIRTGDEVILPTFTIISCAAAIVRAGAIPVVVDSDPLTWNMDVTQIEAKITPRTKAIMVVHIYGLPVDMDPIINLAHQYGLYIIEDAAEMHGQTYKNLPCGSFGHISTFSFYPNKHITTGEGGIIVTDDPQLAERCQSLRNLCFQPHKRFVHEELGWNMRMSNLQAAVGVAQLERLDEFVARKRSMGKLYTELLKDIPGIQLPLEKTDYAENIYWVYGIVLDEQIPLDGEAVMKKLSDYKIGTRPFFWCMHEQPVWRKMGLFSEESFPVAEKLARRGFYLPSGLVLTEDQVVTVTNTLRSILI</sequence>
<evidence type="ECO:0000256" key="2">
    <source>
        <dbReference type="PIRSR" id="PIRSR000390-2"/>
    </source>
</evidence>
<keyword evidence="4" id="KW-0032">Aminotransferase</keyword>
<name>A0A838WEZ8_9CYAN</name>
<evidence type="ECO:0000313" key="5">
    <source>
        <dbReference type="Proteomes" id="UP000538075"/>
    </source>
</evidence>
<dbReference type="InterPro" id="IPR015422">
    <property type="entry name" value="PyrdxlP-dep_Trfase_small"/>
</dbReference>
<reference evidence="4 5" key="1">
    <citation type="journal article" date="2020" name="J. Appl. Phycol.">
        <title>Morphological changes and genome evolution in Raphidiopsis raciborskii CS-506 after 23 years in culture.</title>
        <authorList>
            <person name="Willis A."/>
            <person name="Bent S.J."/>
            <person name="Jameson I.D."/>
        </authorList>
    </citation>
    <scope>NUCLEOTIDE SEQUENCE [LARGE SCALE GENOMIC DNA]</scope>
    <source>
        <strain evidence="4 5">CS-506_A</strain>
    </source>
</reference>
<dbReference type="Proteomes" id="UP000538075">
    <property type="component" value="Unassembled WGS sequence"/>
</dbReference>
<comment type="similarity">
    <text evidence="3">Belongs to the DegT/DnrJ/EryC1 family.</text>
</comment>
<dbReference type="Gene3D" id="3.90.1150.10">
    <property type="entry name" value="Aspartate Aminotransferase, domain 1"/>
    <property type="match status" value="1"/>
</dbReference>
<dbReference type="CDD" id="cd00616">
    <property type="entry name" value="AHBA_syn"/>
    <property type="match status" value="1"/>
</dbReference>
<dbReference type="Gene3D" id="3.40.640.10">
    <property type="entry name" value="Type I PLP-dependent aspartate aminotransferase-like (Major domain)"/>
    <property type="match status" value="1"/>
</dbReference>
<evidence type="ECO:0000256" key="1">
    <source>
        <dbReference type="PIRSR" id="PIRSR000390-1"/>
    </source>
</evidence>
<dbReference type="GO" id="GO:0008483">
    <property type="term" value="F:transaminase activity"/>
    <property type="evidence" value="ECO:0007669"/>
    <property type="project" value="UniProtKB-KW"/>
</dbReference>
<keyword evidence="2 3" id="KW-0663">Pyridoxal phosphate</keyword>
<keyword evidence="4" id="KW-0808">Transferase</keyword>
<dbReference type="PANTHER" id="PTHR30244">
    <property type="entry name" value="TRANSAMINASE"/>
    <property type="match status" value="1"/>
</dbReference>
<gene>
    <name evidence="4" type="ORF">FHK98_05375</name>
</gene>
<dbReference type="SUPFAM" id="SSF53383">
    <property type="entry name" value="PLP-dependent transferases"/>
    <property type="match status" value="1"/>
</dbReference>
<dbReference type="PIRSF" id="PIRSF000390">
    <property type="entry name" value="PLP_StrS"/>
    <property type="match status" value="1"/>
</dbReference>
<evidence type="ECO:0000313" key="4">
    <source>
        <dbReference type="EMBL" id="MBA4465218.1"/>
    </source>
</evidence>
<accession>A0A838WEZ8</accession>
<feature type="modified residue" description="N6-(pyridoxal phosphate)lysine" evidence="2">
    <location>
        <position position="183"/>
    </location>
</feature>
<evidence type="ECO:0000256" key="3">
    <source>
        <dbReference type="RuleBase" id="RU004508"/>
    </source>
</evidence>
<dbReference type="AlphaFoldDB" id="A0A838WEZ8"/>
<comment type="caution">
    <text evidence="4">The sequence shown here is derived from an EMBL/GenBank/DDBJ whole genome shotgun (WGS) entry which is preliminary data.</text>
</comment>
<dbReference type="Pfam" id="PF01041">
    <property type="entry name" value="DegT_DnrJ_EryC1"/>
    <property type="match status" value="1"/>
</dbReference>
<dbReference type="InterPro" id="IPR000653">
    <property type="entry name" value="DegT/StrS_aminotransferase"/>
</dbReference>
<dbReference type="InterPro" id="IPR015421">
    <property type="entry name" value="PyrdxlP-dep_Trfase_major"/>
</dbReference>
<proteinExistence type="inferred from homology"/>
<dbReference type="InterPro" id="IPR015424">
    <property type="entry name" value="PyrdxlP-dep_Trfase"/>
</dbReference>
<protein>
    <submittedName>
        <fullName evidence="4">DegT/DnrJ/EryC1/StrS family aminotransferase</fullName>
    </submittedName>
</protein>